<dbReference type="PROSITE" id="PS50005">
    <property type="entry name" value="TPR"/>
    <property type="match status" value="2"/>
</dbReference>
<dbReference type="PANTHER" id="PTHR44858:SF1">
    <property type="entry name" value="UDP-N-ACETYLGLUCOSAMINE--PEPTIDE N-ACETYLGLUCOSAMINYLTRANSFERASE SPINDLY-RELATED"/>
    <property type="match status" value="1"/>
</dbReference>
<dbReference type="AlphaFoldDB" id="A0A2W4YKF0"/>
<feature type="repeat" description="TPR" evidence="3">
    <location>
        <begin position="73"/>
        <end position="106"/>
    </location>
</feature>
<evidence type="ECO:0000313" key="4">
    <source>
        <dbReference type="EMBL" id="PZO43448.1"/>
    </source>
</evidence>
<proteinExistence type="predicted"/>
<dbReference type="SUPFAM" id="SSF48452">
    <property type="entry name" value="TPR-like"/>
    <property type="match status" value="1"/>
</dbReference>
<evidence type="ECO:0000256" key="3">
    <source>
        <dbReference type="PROSITE-ProRule" id="PRU00339"/>
    </source>
</evidence>
<dbReference type="Pfam" id="PF00515">
    <property type="entry name" value="TPR_1"/>
    <property type="match status" value="2"/>
</dbReference>
<dbReference type="Proteomes" id="UP000249467">
    <property type="component" value="Unassembled WGS sequence"/>
</dbReference>
<dbReference type="InterPro" id="IPR050498">
    <property type="entry name" value="Ycf3"/>
</dbReference>
<comment type="caution">
    <text evidence="4">The sequence shown here is derived from an EMBL/GenBank/DDBJ whole genome shotgun (WGS) entry which is preliminary data.</text>
</comment>
<keyword evidence="1" id="KW-0677">Repeat</keyword>
<protein>
    <submittedName>
        <fullName evidence="4">Uncharacterized protein</fullName>
    </submittedName>
</protein>
<reference evidence="4 5" key="2">
    <citation type="submission" date="2018-06" db="EMBL/GenBank/DDBJ databases">
        <title>Metagenomic assembly of (sub)arctic Cyanobacteria and their associated microbiome from non-axenic cultures.</title>
        <authorList>
            <person name="Baurain D."/>
        </authorList>
    </citation>
    <scope>NUCLEOTIDE SEQUENCE [LARGE SCALE GENOMIC DNA]</scope>
    <source>
        <strain evidence="4">ULC066bin1</strain>
    </source>
</reference>
<dbReference type="PROSITE" id="PS50293">
    <property type="entry name" value="TPR_REGION"/>
    <property type="match status" value="1"/>
</dbReference>
<dbReference type="InterPro" id="IPR011990">
    <property type="entry name" value="TPR-like_helical_dom_sf"/>
</dbReference>
<dbReference type="InterPro" id="IPR019734">
    <property type="entry name" value="TPR_rpt"/>
</dbReference>
<evidence type="ECO:0000313" key="5">
    <source>
        <dbReference type="Proteomes" id="UP000249467"/>
    </source>
</evidence>
<dbReference type="Gene3D" id="1.25.40.10">
    <property type="entry name" value="Tetratricopeptide repeat domain"/>
    <property type="match status" value="1"/>
</dbReference>
<keyword evidence="2 3" id="KW-0802">TPR repeat</keyword>
<reference evidence="4 5" key="1">
    <citation type="submission" date="2018-04" db="EMBL/GenBank/DDBJ databases">
        <authorList>
            <person name="Go L.Y."/>
            <person name="Mitchell J.A."/>
        </authorList>
    </citation>
    <scope>NUCLEOTIDE SEQUENCE [LARGE SCALE GENOMIC DNA]</scope>
    <source>
        <strain evidence="4">ULC066bin1</strain>
    </source>
</reference>
<organism evidence="4 5">
    <name type="scientific">Pseudanabaena frigida</name>
    <dbReference type="NCBI Taxonomy" id="945775"/>
    <lineage>
        <taxon>Bacteria</taxon>
        <taxon>Bacillati</taxon>
        <taxon>Cyanobacteriota</taxon>
        <taxon>Cyanophyceae</taxon>
        <taxon>Pseudanabaenales</taxon>
        <taxon>Pseudanabaenaceae</taxon>
        <taxon>Pseudanabaena</taxon>
    </lineage>
</organism>
<name>A0A2W4YKF0_9CYAN</name>
<feature type="repeat" description="TPR" evidence="3">
    <location>
        <begin position="107"/>
        <end position="140"/>
    </location>
</feature>
<dbReference type="PANTHER" id="PTHR44858">
    <property type="entry name" value="TETRATRICOPEPTIDE REPEAT PROTEIN 6"/>
    <property type="match status" value="1"/>
</dbReference>
<evidence type="ECO:0000256" key="2">
    <source>
        <dbReference type="ARBA" id="ARBA00022803"/>
    </source>
</evidence>
<sequence>MSQPIEELLQDLKSEDEDVRDRATQGLWEMWFMQKGIQGLQVLRQSQMMADSGNVRQAELMLTQLIHSQPDFVEAWNRRAVLFYMQGDYKRSIKDCQKAIALNPYHFGAVHGLGLCYAAIGNYHEAIATFRRALEIQPYSLTNQKLILECTAMLN</sequence>
<gene>
    <name evidence="4" type="ORF">DCF19_05780</name>
</gene>
<dbReference type="SMART" id="SM00028">
    <property type="entry name" value="TPR"/>
    <property type="match status" value="2"/>
</dbReference>
<dbReference type="EMBL" id="QBML01000005">
    <property type="protein sequence ID" value="PZO43448.1"/>
    <property type="molecule type" value="Genomic_DNA"/>
</dbReference>
<evidence type="ECO:0000256" key="1">
    <source>
        <dbReference type="ARBA" id="ARBA00022737"/>
    </source>
</evidence>
<accession>A0A2W4YKF0</accession>